<dbReference type="InterPro" id="IPR006222">
    <property type="entry name" value="GCVT_N"/>
</dbReference>
<dbReference type="SUPFAM" id="SSF101790">
    <property type="entry name" value="Aminomethyltransferase beta-barrel domain"/>
    <property type="match status" value="1"/>
</dbReference>
<evidence type="ECO:0000313" key="3">
    <source>
        <dbReference type="EMBL" id="AQT70348.1"/>
    </source>
</evidence>
<keyword evidence="3" id="KW-0808">Transferase</keyword>
<dbReference type="PANTHER" id="PTHR43757">
    <property type="entry name" value="AMINOMETHYLTRANSFERASE"/>
    <property type="match status" value="1"/>
</dbReference>
<dbReference type="OrthoDB" id="9801156at2"/>
<dbReference type="SUPFAM" id="SSF103025">
    <property type="entry name" value="Folate-binding domain"/>
    <property type="match status" value="1"/>
</dbReference>
<sequence length="370" mass="39584">MANATPFESVHEKLGANFDIFNAWRMPADFGDPLVEQTAAYETAAAFDLSHFGRIQVKGDDAPALIDYLTATPTAGLTDGSVIWALLIAEPGNITDLVRITRVHNTYTILTSPAKRQLVLELAEKAQQTAGLADVKVSPITEKTAMLALYGPKAADILSRILPFEIDLEPGQVKGVNFFMMNLEVVRGSFIGTDGLELICPKGAASMAGTAIAKYRDRENIVPAGTLALDSALVQAGVPYSITNSTEGSKLTPADLNMTGLVDMNKDFIHKPALEASFKKGTTKTVAGLKTAKGTRHTDLRIQYDDAEIGFCPLTVPSPTLDSNLGLAVIDSEFTAFDEEIQVFGEDLVLPGQLTNLPFDPAANANVCKP</sequence>
<evidence type="ECO:0000313" key="4">
    <source>
        <dbReference type="Proteomes" id="UP000189674"/>
    </source>
</evidence>
<dbReference type="EMBL" id="CP019791">
    <property type="protein sequence ID" value="AQT70348.1"/>
    <property type="molecule type" value="Genomic_DNA"/>
</dbReference>
<dbReference type="KEGG" id="alus:STSP2_03554"/>
<dbReference type="PIRSF" id="PIRSF006487">
    <property type="entry name" value="GcvT"/>
    <property type="match status" value="1"/>
</dbReference>
<dbReference type="Proteomes" id="UP000189674">
    <property type="component" value="Chromosome"/>
</dbReference>
<name>A0A1U9NRL6_9BACT</name>
<dbReference type="STRING" id="1936003.STSP2_03554"/>
<dbReference type="PANTHER" id="PTHR43757:SF2">
    <property type="entry name" value="AMINOMETHYLTRANSFERASE, MITOCHONDRIAL"/>
    <property type="match status" value="1"/>
</dbReference>
<keyword evidence="3" id="KW-0489">Methyltransferase</keyword>
<dbReference type="GO" id="GO:0008168">
    <property type="term" value="F:methyltransferase activity"/>
    <property type="evidence" value="ECO:0007669"/>
    <property type="project" value="UniProtKB-KW"/>
</dbReference>
<dbReference type="Gene3D" id="3.30.1360.120">
    <property type="entry name" value="Probable tRNA modification gtpase trme, domain 1"/>
    <property type="match status" value="1"/>
</dbReference>
<evidence type="ECO:0000259" key="2">
    <source>
        <dbReference type="Pfam" id="PF01571"/>
    </source>
</evidence>
<reference evidence="4" key="1">
    <citation type="submission" date="2017-02" db="EMBL/GenBank/DDBJ databases">
        <title>Comparative genomics and description of representatives of a novel lineage of planctomycetes thriving in anoxic sediments.</title>
        <authorList>
            <person name="Spring S."/>
            <person name="Bunk B."/>
            <person name="Sproer C."/>
        </authorList>
    </citation>
    <scope>NUCLEOTIDE SEQUENCE [LARGE SCALE GENOMIC DNA]</scope>
    <source>
        <strain evidence="4">ST-NAGAB-D1</strain>
    </source>
</reference>
<dbReference type="InterPro" id="IPR029043">
    <property type="entry name" value="GcvT/YgfZ_C"/>
</dbReference>
<evidence type="ECO:0000256" key="1">
    <source>
        <dbReference type="PIRSR" id="PIRSR006487-1"/>
    </source>
</evidence>
<dbReference type="RefSeq" id="WP_146663942.1">
    <property type="nucleotide sequence ID" value="NZ_CP019791.1"/>
</dbReference>
<feature type="binding site" evidence="1">
    <location>
        <position position="197"/>
    </location>
    <ligand>
        <name>substrate</name>
    </ligand>
</feature>
<accession>A0A1U9NRL6</accession>
<keyword evidence="4" id="KW-1185">Reference proteome</keyword>
<dbReference type="GO" id="GO:0004047">
    <property type="term" value="F:aminomethyltransferase activity"/>
    <property type="evidence" value="ECO:0007669"/>
    <property type="project" value="UniProtKB-EC"/>
</dbReference>
<feature type="domain" description="GCVT N-terminal" evidence="2">
    <location>
        <begin position="9"/>
        <end position="266"/>
    </location>
</feature>
<dbReference type="GO" id="GO:0032259">
    <property type="term" value="P:methylation"/>
    <property type="evidence" value="ECO:0007669"/>
    <property type="project" value="UniProtKB-KW"/>
</dbReference>
<dbReference type="AlphaFoldDB" id="A0A1U9NRL6"/>
<gene>
    <name evidence="3" type="primary">gcvT_2</name>
    <name evidence="3" type="ORF">STSP2_03554</name>
</gene>
<dbReference type="Pfam" id="PF01571">
    <property type="entry name" value="GCV_T"/>
    <property type="match status" value="1"/>
</dbReference>
<dbReference type="InterPro" id="IPR027266">
    <property type="entry name" value="TrmE/GcvT-like"/>
</dbReference>
<dbReference type="InterPro" id="IPR028896">
    <property type="entry name" value="GcvT/YgfZ/DmdA"/>
</dbReference>
<dbReference type="EC" id="2.1.2.10" evidence="3"/>
<protein>
    <submittedName>
        <fullName evidence="3">Aminomethyltransferase</fullName>
        <ecNumber evidence="3">2.1.2.10</ecNumber>
    </submittedName>
</protein>
<proteinExistence type="predicted"/>
<organism evidence="3 4">
    <name type="scientific">Anaerohalosphaera lusitana</name>
    <dbReference type="NCBI Taxonomy" id="1936003"/>
    <lineage>
        <taxon>Bacteria</taxon>
        <taxon>Pseudomonadati</taxon>
        <taxon>Planctomycetota</taxon>
        <taxon>Phycisphaerae</taxon>
        <taxon>Sedimentisphaerales</taxon>
        <taxon>Anaerohalosphaeraceae</taxon>
        <taxon>Anaerohalosphaera</taxon>
    </lineage>
</organism>